<keyword evidence="3 8" id="KW-0328">Glycosyltransferase</keyword>
<dbReference type="InterPro" id="IPR008166">
    <property type="entry name" value="Glyco_transf_92"/>
</dbReference>
<keyword evidence="6" id="KW-1133">Transmembrane helix</keyword>
<evidence type="ECO:0000313" key="10">
    <source>
        <dbReference type="Proteomes" id="UP001303046"/>
    </source>
</evidence>
<comment type="caution">
    <text evidence="9">The sequence shown here is derived from an EMBL/GenBank/DDBJ whole genome shotgun (WGS) entry which is preliminary data.</text>
</comment>
<dbReference type="EMBL" id="JAVFWL010000004">
    <property type="protein sequence ID" value="KAK6752162.1"/>
    <property type="molecule type" value="Genomic_DNA"/>
</dbReference>
<evidence type="ECO:0000256" key="2">
    <source>
        <dbReference type="ARBA" id="ARBA00007647"/>
    </source>
</evidence>
<gene>
    <name evidence="9" type="primary">Necator_chrIV.g16824</name>
    <name evidence="9" type="ORF">RB195_003526</name>
</gene>
<evidence type="ECO:0000256" key="5">
    <source>
        <dbReference type="ARBA" id="ARBA00022692"/>
    </source>
</evidence>
<evidence type="ECO:0000256" key="6">
    <source>
        <dbReference type="ARBA" id="ARBA00022989"/>
    </source>
</evidence>
<evidence type="ECO:0000256" key="7">
    <source>
        <dbReference type="ARBA" id="ARBA00023136"/>
    </source>
</evidence>
<name>A0ABR1DP01_NECAM</name>
<sequence length="452" mass="52623">MSSTTTAATLAFLASIFLLLVYIFELDFTTISSNVLSVANIQRCDCEPITPENLTCPNTVTYKNKPKEEMDLNKTTFSIPRQEWYNELLAAGVGKKGGPKMNISLVAAYEYPEQLNIMITSRDKFGDVVYCRYFDKSRKELGEAFKSVVFPEYNVHCLRRNGAAFMSLTDTPTAQYEFPVPIIDRTRNEPEHFFSVCVAPIYGNESKWILLAELIEHYKLQGATHFYVYSKYIDEYSRILLDDYVRTGDAEAIILHDRFERADDRWQSVELQECLLRARRHSRWIAFVDLDERLVLTDLNGTIYDYLKNISDPKIGAIQFRQRWILKNQPSPERYSDQEQVSKWMPTRRYHNTSHVGPPGHTAKCIVDPEKVLVMNVHHVTKFFDDHWTYQLKPNEGVVRHYRDIAAGNWGKIWLNSVEKMGDFSMTDYPKQFESDLLENVKKRLQYVYGKS</sequence>
<evidence type="ECO:0000313" key="9">
    <source>
        <dbReference type="EMBL" id="KAK6752162.1"/>
    </source>
</evidence>
<accession>A0ABR1DP01</accession>
<evidence type="ECO:0000256" key="1">
    <source>
        <dbReference type="ARBA" id="ARBA00004167"/>
    </source>
</evidence>
<comment type="subcellular location">
    <subcellularLocation>
        <location evidence="1">Membrane</location>
        <topology evidence="1">Single-pass membrane protein</topology>
    </subcellularLocation>
</comment>
<dbReference type="Proteomes" id="UP001303046">
    <property type="component" value="Unassembled WGS sequence"/>
</dbReference>
<dbReference type="EC" id="2.4.1.-" evidence="8"/>
<evidence type="ECO:0000256" key="3">
    <source>
        <dbReference type="ARBA" id="ARBA00022676"/>
    </source>
</evidence>
<protein>
    <recommendedName>
        <fullName evidence="8">Glycosyltransferase family 92 protein</fullName>
        <ecNumber evidence="8">2.4.1.-</ecNumber>
    </recommendedName>
</protein>
<dbReference type="PANTHER" id="PTHR21461">
    <property type="entry name" value="GLYCOSYLTRANSFERASE FAMILY 92 PROTEIN"/>
    <property type="match status" value="1"/>
</dbReference>
<keyword evidence="5" id="KW-0812">Transmembrane</keyword>
<keyword evidence="10" id="KW-1185">Reference proteome</keyword>
<keyword evidence="4 8" id="KW-0808">Transferase</keyword>
<reference evidence="9 10" key="1">
    <citation type="submission" date="2023-08" db="EMBL/GenBank/DDBJ databases">
        <title>A Necator americanus chromosomal reference genome.</title>
        <authorList>
            <person name="Ilik V."/>
            <person name="Petrzelkova K.J."/>
            <person name="Pardy F."/>
            <person name="Fuh T."/>
            <person name="Niatou-Singa F.S."/>
            <person name="Gouil Q."/>
            <person name="Baker L."/>
            <person name="Ritchie M.E."/>
            <person name="Jex A.R."/>
            <person name="Gazzola D."/>
            <person name="Li H."/>
            <person name="Toshio Fujiwara R."/>
            <person name="Zhan B."/>
            <person name="Aroian R.V."/>
            <person name="Pafco B."/>
            <person name="Schwarz E.M."/>
        </authorList>
    </citation>
    <scope>NUCLEOTIDE SEQUENCE [LARGE SCALE GENOMIC DNA]</scope>
    <source>
        <strain evidence="9 10">Aroian</strain>
        <tissue evidence="9">Whole animal</tissue>
    </source>
</reference>
<organism evidence="9 10">
    <name type="scientific">Necator americanus</name>
    <name type="common">Human hookworm</name>
    <dbReference type="NCBI Taxonomy" id="51031"/>
    <lineage>
        <taxon>Eukaryota</taxon>
        <taxon>Metazoa</taxon>
        <taxon>Ecdysozoa</taxon>
        <taxon>Nematoda</taxon>
        <taxon>Chromadorea</taxon>
        <taxon>Rhabditida</taxon>
        <taxon>Rhabditina</taxon>
        <taxon>Rhabditomorpha</taxon>
        <taxon>Strongyloidea</taxon>
        <taxon>Ancylostomatidae</taxon>
        <taxon>Bunostominae</taxon>
        <taxon>Necator</taxon>
    </lineage>
</organism>
<dbReference type="PANTHER" id="PTHR21461:SF2">
    <property type="entry name" value="GLYCOSYLTRANSFERASE FAMILY 92 PROTEIN"/>
    <property type="match status" value="1"/>
</dbReference>
<keyword evidence="7" id="KW-0472">Membrane</keyword>
<proteinExistence type="inferred from homology"/>
<comment type="similarity">
    <text evidence="2 8">Belongs to the glycosyltransferase 92 family.</text>
</comment>
<dbReference type="Pfam" id="PF01697">
    <property type="entry name" value="Glyco_transf_92"/>
    <property type="match status" value="1"/>
</dbReference>
<evidence type="ECO:0000256" key="4">
    <source>
        <dbReference type="ARBA" id="ARBA00022679"/>
    </source>
</evidence>
<evidence type="ECO:0000256" key="8">
    <source>
        <dbReference type="RuleBase" id="RU366017"/>
    </source>
</evidence>